<feature type="region of interest" description="Disordered" evidence="2">
    <location>
        <begin position="357"/>
        <end position="378"/>
    </location>
</feature>
<evidence type="ECO:0000256" key="2">
    <source>
        <dbReference type="SAM" id="MobiDB-lite"/>
    </source>
</evidence>
<feature type="region of interest" description="Disordered" evidence="2">
    <location>
        <begin position="562"/>
        <end position="600"/>
    </location>
</feature>
<comment type="caution">
    <text evidence="3">The sequence shown here is derived from an EMBL/GenBank/DDBJ whole genome shotgun (WGS) entry which is preliminary data.</text>
</comment>
<feature type="compositionally biased region" description="Basic and acidic residues" evidence="2">
    <location>
        <begin position="856"/>
        <end position="871"/>
    </location>
</feature>
<evidence type="ECO:0000313" key="3">
    <source>
        <dbReference type="EMBL" id="KAF5886086.1"/>
    </source>
</evidence>
<dbReference type="Pfam" id="PF16045">
    <property type="entry name" value="LisH_2"/>
    <property type="match status" value="1"/>
</dbReference>
<keyword evidence="4" id="KW-1185">Reference proteome</keyword>
<feature type="compositionally biased region" description="Basic and acidic residues" evidence="2">
    <location>
        <begin position="705"/>
        <end position="715"/>
    </location>
</feature>
<dbReference type="InterPro" id="IPR055289">
    <property type="entry name" value="OFD1"/>
</dbReference>
<sequence>MSVGEEQSLSADELRRRLYQSFKRKGVLDSVKTQLRNQLIVELQRDSSPRPGPAPPASLSALASNSLVIDHLRSSGYEYTLSVFYPECGLSKDKVLSIKDVVELLRISAGSPLYQTLVNDIHSQQKGVLLSLLSQLIDHRLQARVSEAGTQTADTPDHRESLVRKMQVIDEEYEVLRQRGQRWASVEVKLAEYMRELEEQARVELKARMQHFQEVEISRVRTEEKEKCQQEMLEVRRQLERNYEMKSEALMSREKNAIERLQKQQQMDERDIYGQRQVLLKEIECVRNRDAELRLRMEAFEKSCKLHEEKMRSSEDLLRKRELDVKKMEETYEMKLNTEIRKHQLELKEDHARRTEALAESESRNKEETARIQSEAAAVDARREEHRRVLRELTRLQEELASERGNVCVITEQNAALKEKLESVSDYATIRNDRMELQTEVHLLKRRLEESLEETRRLRQDLNTPSPELLTLQVEMKRLEAAHRLDQEDSQKQKQVLQDRLTQEVERCAQFKAQLLDCEERTRWMSSHTEELKQQLRHTQQALENEVLRNPKPSLIDRSVLDLDHAGSPPIDEHLQGYHDNPRDPGSATRGRRRSRPEGEDVLAAALSRVEELEKEAEAVEEAYRSYRRKGGVSHVPFKGASPPPTLAPATFVRPIGAAKSRVITEDVYTATELNRCLPGHMTPPTVSSPPIRRLSSTPVSASETKPRAQPEKEVMFSGLSSQREVSPIPVLGLEEHTHITPPSSPRLKSIACDNFSPLNLQSVSSSSQESSPQPEKINIQDLTERQAGFLSSSVQLQDQQVEEAHTLLKQQDDVVQSGAEEEEEERMKEEEGREGPEERRDLELLQQEDEDEQDEEKKEETGGGTERRVEGTGAEEEEERDDALRKYMLMVMQGREREREQ</sequence>
<feature type="compositionally biased region" description="Basic and acidic residues" evidence="2">
    <location>
        <begin position="826"/>
        <end position="844"/>
    </location>
</feature>
<dbReference type="SMART" id="SM00667">
    <property type="entry name" value="LisH"/>
    <property type="match status" value="1"/>
</dbReference>
<dbReference type="GO" id="GO:0005576">
    <property type="term" value="C:extracellular region"/>
    <property type="evidence" value="ECO:0007669"/>
    <property type="project" value="GOC"/>
</dbReference>
<dbReference type="PANTHER" id="PTHR39063">
    <property type="entry name" value="ORAL-FACIAL-DIGITAL SYNDROME 1 PROTEIN HOMOLOG"/>
    <property type="match status" value="1"/>
</dbReference>
<feature type="compositionally biased region" description="Basic and acidic residues" evidence="2">
    <location>
        <begin position="562"/>
        <end position="583"/>
    </location>
</feature>
<dbReference type="PROSITE" id="PS50896">
    <property type="entry name" value="LISH"/>
    <property type="match status" value="1"/>
</dbReference>
<feature type="coiled-coil region" evidence="1">
    <location>
        <begin position="603"/>
        <end position="630"/>
    </location>
</feature>
<feature type="compositionally biased region" description="Basic and acidic residues" evidence="2">
    <location>
        <begin position="803"/>
        <end position="813"/>
    </location>
</feature>
<evidence type="ECO:0000313" key="4">
    <source>
        <dbReference type="Proteomes" id="UP000727407"/>
    </source>
</evidence>
<dbReference type="EMBL" id="QNUK01001203">
    <property type="protein sequence ID" value="KAF5886086.1"/>
    <property type="molecule type" value="Genomic_DNA"/>
</dbReference>
<dbReference type="GO" id="GO:0005813">
    <property type="term" value="C:centrosome"/>
    <property type="evidence" value="ECO:0007669"/>
    <property type="project" value="TreeGrafter"/>
</dbReference>
<keyword evidence="1" id="KW-0175">Coiled coil</keyword>
<organism evidence="3 4">
    <name type="scientific">Clarias magur</name>
    <name type="common">Asian catfish</name>
    <name type="synonym">Macropteronotus magur</name>
    <dbReference type="NCBI Taxonomy" id="1594786"/>
    <lineage>
        <taxon>Eukaryota</taxon>
        <taxon>Metazoa</taxon>
        <taxon>Chordata</taxon>
        <taxon>Craniata</taxon>
        <taxon>Vertebrata</taxon>
        <taxon>Euteleostomi</taxon>
        <taxon>Actinopterygii</taxon>
        <taxon>Neopterygii</taxon>
        <taxon>Teleostei</taxon>
        <taxon>Ostariophysi</taxon>
        <taxon>Siluriformes</taxon>
        <taxon>Clariidae</taxon>
        <taxon>Clarias</taxon>
    </lineage>
</organism>
<name>A0A8J4TMF7_CLAMG</name>
<feature type="coiled-coil region" evidence="1">
    <location>
        <begin position="379"/>
        <end position="461"/>
    </location>
</feature>
<proteinExistence type="predicted"/>
<dbReference type="PANTHER" id="PTHR39063:SF1">
    <property type="entry name" value="OFD1 CENTRIOLE AND CENTRIOLAR SATELLITE PROTEIN"/>
    <property type="match status" value="1"/>
</dbReference>
<feature type="region of interest" description="Disordered" evidence="2">
    <location>
        <begin position="680"/>
        <end position="722"/>
    </location>
</feature>
<dbReference type="GO" id="GO:0060287">
    <property type="term" value="P:epithelial cilium movement involved in determination of left/right asymmetry"/>
    <property type="evidence" value="ECO:0007669"/>
    <property type="project" value="TreeGrafter"/>
</dbReference>
<feature type="coiled-coil region" evidence="1">
    <location>
        <begin position="244"/>
        <end position="271"/>
    </location>
</feature>
<reference evidence="3" key="1">
    <citation type="submission" date="2020-07" db="EMBL/GenBank/DDBJ databases">
        <title>Clarias magur genome sequencing, assembly and annotation.</title>
        <authorList>
            <person name="Kushwaha B."/>
            <person name="Kumar R."/>
            <person name="Das P."/>
            <person name="Joshi C.G."/>
            <person name="Kumar D."/>
            <person name="Nagpure N.S."/>
            <person name="Pandey M."/>
            <person name="Agarwal S."/>
            <person name="Srivastava S."/>
            <person name="Singh M."/>
            <person name="Sahoo L."/>
            <person name="Jayasankar P."/>
            <person name="Meher P.K."/>
            <person name="Koringa P.G."/>
            <person name="Iquebal M.A."/>
            <person name="Das S.P."/>
            <person name="Bit A."/>
            <person name="Patnaik S."/>
            <person name="Patel N."/>
            <person name="Shah T.M."/>
            <person name="Hinsu A."/>
            <person name="Jena J.K."/>
        </authorList>
    </citation>
    <scope>NUCLEOTIDE SEQUENCE</scope>
    <source>
        <strain evidence="3">CIFAMagur01</strain>
        <tissue evidence="3">Testis</tissue>
    </source>
</reference>
<evidence type="ECO:0000256" key="1">
    <source>
        <dbReference type="SAM" id="Coils"/>
    </source>
</evidence>
<dbReference type="OrthoDB" id="206339at2759"/>
<dbReference type="GO" id="GO:0036064">
    <property type="term" value="C:ciliary basal body"/>
    <property type="evidence" value="ECO:0007669"/>
    <property type="project" value="TreeGrafter"/>
</dbReference>
<feature type="region of interest" description="Disordered" evidence="2">
    <location>
        <begin position="803"/>
        <end position="885"/>
    </location>
</feature>
<feature type="compositionally biased region" description="Polar residues" evidence="2">
    <location>
        <begin position="695"/>
        <end position="704"/>
    </location>
</feature>
<dbReference type="InterPro" id="IPR006594">
    <property type="entry name" value="LisH"/>
</dbReference>
<dbReference type="AlphaFoldDB" id="A0A8J4TMF7"/>
<feature type="non-terminal residue" evidence="3">
    <location>
        <position position="902"/>
    </location>
</feature>
<dbReference type="Proteomes" id="UP000727407">
    <property type="component" value="Unassembled WGS sequence"/>
</dbReference>
<feature type="compositionally biased region" description="Basic and acidic residues" evidence="2">
    <location>
        <begin position="357"/>
        <end position="370"/>
    </location>
</feature>
<accession>A0A8J4TMF7</accession>
<gene>
    <name evidence="3" type="ORF">DAT39_022598</name>
</gene>
<protein>
    <submittedName>
        <fullName evidence="3">Oral-facial-digital syndrome 1 protein</fullName>
    </submittedName>
</protein>